<dbReference type="NCBIfam" id="TIGR01930">
    <property type="entry name" value="AcCoA-C-Actrans"/>
    <property type="match status" value="1"/>
</dbReference>
<keyword evidence="3 6" id="KW-0012">Acyltransferase</keyword>
<dbReference type="SUPFAM" id="SSF53901">
    <property type="entry name" value="Thiolase-like"/>
    <property type="match status" value="2"/>
</dbReference>
<evidence type="ECO:0000259" key="5">
    <source>
        <dbReference type="Pfam" id="PF02803"/>
    </source>
</evidence>
<organism evidence="6">
    <name type="scientific">hydrothermal vent metagenome</name>
    <dbReference type="NCBI Taxonomy" id="652676"/>
    <lineage>
        <taxon>unclassified sequences</taxon>
        <taxon>metagenomes</taxon>
        <taxon>ecological metagenomes</taxon>
    </lineage>
</organism>
<evidence type="ECO:0000313" key="6">
    <source>
        <dbReference type="EMBL" id="VAV86709.1"/>
    </source>
</evidence>
<evidence type="ECO:0000256" key="2">
    <source>
        <dbReference type="ARBA" id="ARBA00022679"/>
    </source>
</evidence>
<keyword evidence="2 6" id="KW-0808">Transferase</keyword>
<dbReference type="Pfam" id="PF00108">
    <property type="entry name" value="Thiolase_N"/>
    <property type="match status" value="1"/>
</dbReference>
<dbReference type="Gene3D" id="3.40.47.10">
    <property type="match status" value="1"/>
</dbReference>
<dbReference type="CDD" id="cd00751">
    <property type="entry name" value="thiolase"/>
    <property type="match status" value="1"/>
</dbReference>
<dbReference type="PIRSF" id="PIRSF000429">
    <property type="entry name" value="Ac-CoA_Ac_transf"/>
    <property type="match status" value="1"/>
</dbReference>
<dbReference type="PROSITE" id="PS00737">
    <property type="entry name" value="THIOLASE_2"/>
    <property type="match status" value="1"/>
</dbReference>
<dbReference type="PANTHER" id="PTHR18919">
    <property type="entry name" value="ACETYL-COA C-ACYLTRANSFERASE"/>
    <property type="match status" value="1"/>
</dbReference>
<protein>
    <submittedName>
        <fullName evidence="6">3-ketoacyl-CoA thiolase @ Acetyl-CoA acetyltransferase</fullName>
        <ecNumber evidence="6">2.3.1.16</ecNumber>
        <ecNumber evidence="6">2.3.1.9</ecNumber>
    </submittedName>
</protein>
<sequence length="454" mass="48693">MVKATNKKPAKKAALKKPAIKRKSKLATIGRPVYIVDGARTPMIKAGNKAGPFTPVDLAVEAGRPLLARQPFDPREIDDVILGLVNVHPDEVNPGRVAALRLGCGAEVPGWTVQRNCASGQQSIDTGWKYIAAGNADLILAGGSEALSHAPLLFTQKAAAWFGQFMSARTTGQKLAAFQKFRPDMLQPSIGLLRGLTDPVAGVNMGVTAEILAHRFNISRLDADTYAVQSHHRLAAAHKNGHLEEMHSMIDRKGNLYDYDDGVRPDNSVEHLAKLRPAFEKPYGKVTAGNSSQITDGGSWTILASEDAVKKYGLKPMARIVDCEWSSLDPSVMGLGPALAAPRLLSRHGLKQKDVGAWELNEAFAAQVLACLKAWTQKDFCQDVLGLDEPFGELDMDILNIDGGAISMGHPVGTSGNRITLHSIHVARRLNSQLAVATECIGGGMGGAMLLEIL</sequence>
<accession>A0A3B0R323</accession>
<proteinExistence type="inferred from homology"/>
<dbReference type="EC" id="2.3.1.16" evidence="6"/>
<dbReference type="InterPro" id="IPR020617">
    <property type="entry name" value="Thiolase_C"/>
</dbReference>
<evidence type="ECO:0000256" key="3">
    <source>
        <dbReference type="ARBA" id="ARBA00023315"/>
    </source>
</evidence>
<dbReference type="AlphaFoldDB" id="A0A3B0R323"/>
<dbReference type="NCBIfam" id="NF006030">
    <property type="entry name" value="PRK08170.1"/>
    <property type="match status" value="1"/>
</dbReference>
<dbReference type="EMBL" id="UOEC01000013">
    <property type="protein sequence ID" value="VAV86709.1"/>
    <property type="molecule type" value="Genomic_DNA"/>
</dbReference>
<dbReference type="InterPro" id="IPR002155">
    <property type="entry name" value="Thiolase"/>
</dbReference>
<dbReference type="Pfam" id="PF02803">
    <property type="entry name" value="Thiolase_C"/>
    <property type="match status" value="1"/>
</dbReference>
<dbReference type="InterPro" id="IPR020616">
    <property type="entry name" value="Thiolase_N"/>
</dbReference>
<reference evidence="6" key="1">
    <citation type="submission" date="2018-06" db="EMBL/GenBank/DDBJ databases">
        <authorList>
            <person name="Zhirakovskaya E."/>
        </authorList>
    </citation>
    <scope>NUCLEOTIDE SEQUENCE</scope>
</reference>
<dbReference type="EC" id="2.3.1.9" evidence="6"/>
<dbReference type="InterPro" id="IPR016039">
    <property type="entry name" value="Thiolase-like"/>
</dbReference>
<dbReference type="InterPro" id="IPR020613">
    <property type="entry name" value="Thiolase_CS"/>
</dbReference>
<dbReference type="GO" id="GO:0003985">
    <property type="term" value="F:acetyl-CoA C-acetyltransferase activity"/>
    <property type="evidence" value="ECO:0007669"/>
    <property type="project" value="UniProtKB-EC"/>
</dbReference>
<name>A0A3B0R323_9ZZZZ</name>
<feature type="domain" description="Thiolase N-terminal" evidence="4">
    <location>
        <begin position="33"/>
        <end position="307"/>
    </location>
</feature>
<gene>
    <name evidence="6" type="ORF">MNBD_ALPHA08-340</name>
</gene>
<evidence type="ECO:0000256" key="1">
    <source>
        <dbReference type="ARBA" id="ARBA00010982"/>
    </source>
</evidence>
<dbReference type="PANTHER" id="PTHR18919:SF151">
    <property type="entry name" value="BLR2427 PROTEIN"/>
    <property type="match status" value="1"/>
</dbReference>
<feature type="domain" description="Thiolase C-terminal" evidence="5">
    <location>
        <begin position="314"/>
        <end position="452"/>
    </location>
</feature>
<evidence type="ECO:0000259" key="4">
    <source>
        <dbReference type="Pfam" id="PF00108"/>
    </source>
</evidence>
<comment type="similarity">
    <text evidence="1">Belongs to the thiolase-like superfamily. Thiolase family.</text>
</comment>